<dbReference type="RefSeq" id="WP_130591169.1">
    <property type="nucleotide sequence ID" value="NZ_CP034752.1"/>
</dbReference>
<dbReference type="NCBIfam" id="NF041560">
    <property type="entry name" value="T6SS_Burk_ExIF"/>
    <property type="match status" value="1"/>
</dbReference>
<proteinExistence type="predicted"/>
<keyword evidence="3" id="KW-1185">Reference proteome</keyword>
<keyword evidence="1" id="KW-0812">Transmembrane</keyword>
<dbReference type="KEGG" id="prag:EKN56_07295"/>
<name>A0A411WJ44_9GAMM</name>
<feature type="transmembrane region" description="Helical" evidence="1">
    <location>
        <begin position="143"/>
        <end position="162"/>
    </location>
</feature>
<dbReference type="EMBL" id="CP034752">
    <property type="protein sequence ID" value="QBH96221.1"/>
    <property type="molecule type" value="Genomic_DNA"/>
</dbReference>
<evidence type="ECO:0000313" key="3">
    <source>
        <dbReference type="Proteomes" id="UP000293154"/>
    </source>
</evidence>
<accession>A0A411WJ44</accession>
<evidence type="ECO:0000313" key="2">
    <source>
        <dbReference type="EMBL" id="QBH96221.1"/>
    </source>
</evidence>
<dbReference type="Proteomes" id="UP000293154">
    <property type="component" value="Chromosome"/>
</dbReference>
<evidence type="ECO:0000256" key="1">
    <source>
        <dbReference type="SAM" id="Phobius"/>
    </source>
</evidence>
<keyword evidence="1" id="KW-0472">Membrane</keyword>
<protein>
    <submittedName>
        <fullName evidence="2">Uncharacterized protein</fullName>
    </submittedName>
</protein>
<gene>
    <name evidence="2" type="ORF">EKN56_07295</name>
</gene>
<dbReference type="OrthoDB" id="7066984at2"/>
<organism evidence="2 3">
    <name type="scientific">Limnobaculum zhutongyuii</name>
    <dbReference type="NCBI Taxonomy" id="2498113"/>
    <lineage>
        <taxon>Bacteria</taxon>
        <taxon>Pseudomonadati</taxon>
        <taxon>Pseudomonadota</taxon>
        <taxon>Gammaproteobacteria</taxon>
        <taxon>Enterobacterales</taxon>
        <taxon>Budviciaceae</taxon>
        <taxon>Limnobaculum</taxon>
    </lineage>
</organism>
<sequence length="276" mass="31460">MNKLEDDKPFVFFSGIISDLQVVNDERDFILESELKNTGKAAAVGLAIAGVAGAAATALQSSVGAESEVQLFRCKVGDKLVTGCFSRVFFDNNEEVDIVAEPKEDGSYYAHAVRRTIDHRLWMPFYCEQGSLAYKKSKLTTSFWFSLILTFPCIILPIYVSLNIQGDFMEKIKVFAFTTLLLIFCFLLIMLIVYRLISKLAPFSVLAEKIFTCFGYEKPELLNMNHENSQFLKDCREYGEFYYVPDTKQYRQLLVAPCVFHYREAPEVPESSKLKE</sequence>
<keyword evidence="1" id="KW-1133">Transmembrane helix</keyword>
<feature type="transmembrane region" description="Helical" evidence="1">
    <location>
        <begin position="174"/>
        <end position="194"/>
    </location>
</feature>
<dbReference type="InterPro" id="IPR048130">
    <property type="entry name" value="T6SS_ExIF-like"/>
</dbReference>
<dbReference type="AlphaFoldDB" id="A0A411WJ44"/>
<reference evidence="2 3" key="1">
    <citation type="submission" date="2019-03" db="EMBL/GenBank/DDBJ databases">
        <title>Pragia sp. nov. isolated from the gut tract of Carduelis flavirostris.</title>
        <authorList>
            <person name="Ge Y."/>
        </authorList>
    </citation>
    <scope>NUCLEOTIDE SEQUENCE [LARGE SCALE GENOMIC DNA]</scope>
    <source>
        <strain evidence="2 3">CF-458</strain>
    </source>
</reference>